<organism evidence="3 4">
    <name type="scientific">Aedes albopictus</name>
    <name type="common">Asian tiger mosquito</name>
    <name type="synonym">Stegomyia albopicta</name>
    <dbReference type="NCBI Taxonomy" id="7160"/>
    <lineage>
        <taxon>Eukaryota</taxon>
        <taxon>Metazoa</taxon>
        <taxon>Ecdysozoa</taxon>
        <taxon>Arthropoda</taxon>
        <taxon>Hexapoda</taxon>
        <taxon>Insecta</taxon>
        <taxon>Pterygota</taxon>
        <taxon>Neoptera</taxon>
        <taxon>Endopterygota</taxon>
        <taxon>Diptera</taxon>
        <taxon>Nematocera</taxon>
        <taxon>Culicoidea</taxon>
        <taxon>Culicidae</taxon>
        <taxon>Culicinae</taxon>
        <taxon>Aedini</taxon>
        <taxon>Aedes</taxon>
        <taxon>Stegomyia</taxon>
    </lineage>
</organism>
<dbReference type="Gene3D" id="3.30.420.10">
    <property type="entry name" value="Ribonuclease H-like superfamily/Ribonuclease H"/>
    <property type="match status" value="1"/>
</dbReference>
<evidence type="ECO:0000259" key="2">
    <source>
        <dbReference type="PROSITE" id="PS50994"/>
    </source>
</evidence>
<accession>A0ABM1ZB54</accession>
<dbReference type="InterPro" id="IPR001584">
    <property type="entry name" value="Integrase_cat-core"/>
</dbReference>
<dbReference type="Pfam" id="PF18701">
    <property type="entry name" value="DUF5641"/>
    <property type="match status" value="1"/>
</dbReference>
<reference evidence="3" key="2">
    <citation type="submission" date="2025-05" db="UniProtKB">
        <authorList>
            <consortium name="EnsemblMetazoa"/>
        </authorList>
    </citation>
    <scope>IDENTIFICATION</scope>
    <source>
        <strain evidence="3">Foshan</strain>
    </source>
</reference>
<dbReference type="GeneID" id="134286339"/>
<feature type="coiled-coil region" evidence="1">
    <location>
        <begin position="20"/>
        <end position="47"/>
    </location>
</feature>
<proteinExistence type="predicted"/>
<evidence type="ECO:0000256" key="1">
    <source>
        <dbReference type="SAM" id="Coils"/>
    </source>
</evidence>
<feature type="domain" description="Integrase catalytic" evidence="2">
    <location>
        <begin position="161"/>
        <end position="339"/>
    </location>
</feature>
<dbReference type="InterPro" id="IPR012337">
    <property type="entry name" value="RNaseH-like_sf"/>
</dbReference>
<dbReference type="Proteomes" id="UP000069940">
    <property type="component" value="Unassembled WGS sequence"/>
</dbReference>
<dbReference type="PANTHER" id="PTHR47331">
    <property type="entry name" value="PHD-TYPE DOMAIN-CONTAINING PROTEIN"/>
    <property type="match status" value="1"/>
</dbReference>
<dbReference type="Pfam" id="PF17921">
    <property type="entry name" value="Integrase_H2C2"/>
    <property type="match status" value="1"/>
</dbReference>
<name>A0ABM1ZB54_AEDAL</name>
<dbReference type="SUPFAM" id="SSF53098">
    <property type="entry name" value="Ribonuclease H-like"/>
    <property type="match status" value="1"/>
</dbReference>
<dbReference type="PANTHER" id="PTHR47331:SF1">
    <property type="entry name" value="GAG-LIKE PROTEIN"/>
    <property type="match status" value="1"/>
</dbReference>
<evidence type="ECO:0000313" key="4">
    <source>
        <dbReference type="Proteomes" id="UP000069940"/>
    </source>
</evidence>
<dbReference type="PROSITE" id="PS50994">
    <property type="entry name" value="INTEGRASE"/>
    <property type="match status" value="1"/>
</dbReference>
<evidence type="ECO:0000313" key="3">
    <source>
        <dbReference type="EnsemblMetazoa" id="AALFPA23_016802.P24527"/>
    </source>
</evidence>
<dbReference type="InterPro" id="IPR036397">
    <property type="entry name" value="RNaseH_sf"/>
</dbReference>
<sequence>MLTQEDYMAAENGLWRMVQMECFSDEIVTLRANSQRAQNNQNKLEKSSPIFKLSPFLDDKGVLRMDSRIDPEAAYFAYDFRRPIIIPKEHHVTNLLISHFHQRYGHANTETVLNELRLKYHIPKMRSAVKRAINRCQWCRVYRAKPAAPKMAPLPPPRVRPYVRPFTFVGLDYFGPMIVKRGRSNIKRWVALFTCLTVRALHLEVVHMLTAESCKMAIRRFVSRRGAPQKIYSDNGTNFRGAAKELSEEMNAINRKIAGTFTNVDTEWIFNPPSAPHMGGVWERKVRSIKEGFKVLSHRKRLDDESFVTLLTEVEMIVNSHPLTFVLLESPEEPVLTPNHFLMMSSSGVNAEPRIPVEESTALRTNWKLMLHLTYQFWKQWIKSYLPTIARRTKRFSDVRPLKEGDLVIIVDESVRNGWQRGRILRAYSSPDGQVRKVDVQTECGVVRRPAIKVALLDILEEGKTT</sequence>
<dbReference type="RefSeq" id="XP_062703929.1">
    <property type="nucleotide sequence ID" value="XM_062847945.1"/>
</dbReference>
<dbReference type="Gene3D" id="1.10.340.70">
    <property type="match status" value="1"/>
</dbReference>
<dbReference type="InterPro" id="IPR040676">
    <property type="entry name" value="DUF5641"/>
</dbReference>
<dbReference type="EnsemblMetazoa" id="AALFPA23_016802.R24527">
    <property type="protein sequence ID" value="AALFPA23_016802.P24527"/>
    <property type="gene ID" value="AALFPA23_016802"/>
</dbReference>
<keyword evidence="1" id="KW-0175">Coiled coil</keyword>
<keyword evidence="4" id="KW-1185">Reference proteome</keyword>
<dbReference type="InterPro" id="IPR041588">
    <property type="entry name" value="Integrase_H2C2"/>
</dbReference>
<reference evidence="4" key="1">
    <citation type="journal article" date="2015" name="Proc. Natl. Acad. Sci. U.S.A.">
        <title>Genome sequence of the Asian Tiger mosquito, Aedes albopictus, reveals insights into its biology, genetics, and evolution.</title>
        <authorList>
            <person name="Chen X.G."/>
            <person name="Jiang X."/>
            <person name="Gu J."/>
            <person name="Xu M."/>
            <person name="Wu Y."/>
            <person name="Deng Y."/>
            <person name="Zhang C."/>
            <person name="Bonizzoni M."/>
            <person name="Dermauw W."/>
            <person name="Vontas J."/>
            <person name="Armbruster P."/>
            <person name="Huang X."/>
            <person name="Yang Y."/>
            <person name="Zhang H."/>
            <person name="He W."/>
            <person name="Peng H."/>
            <person name="Liu Y."/>
            <person name="Wu K."/>
            <person name="Chen J."/>
            <person name="Lirakis M."/>
            <person name="Topalis P."/>
            <person name="Van Leeuwen T."/>
            <person name="Hall A.B."/>
            <person name="Jiang X."/>
            <person name="Thorpe C."/>
            <person name="Mueller R.L."/>
            <person name="Sun C."/>
            <person name="Waterhouse R.M."/>
            <person name="Yan G."/>
            <person name="Tu Z.J."/>
            <person name="Fang X."/>
            <person name="James A.A."/>
        </authorList>
    </citation>
    <scope>NUCLEOTIDE SEQUENCE [LARGE SCALE GENOMIC DNA]</scope>
    <source>
        <strain evidence="4">Foshan</strain>
    </source>
</reference>
<protein>
    <recommendedName>
        <fullName evidence="2">Integrase catalytic domain-containing protein</fullName>
    </recommendedName>
</protein>